<organism evidence="7 8">
    <name type="scientific">Pollutimonas harenae</name>
    <dbReference type="NCBI Taxonomy" id="657015"/>
    <lineage>
        <taxon>Bacteria</taxon>
        <taxon>Pseudomonadati</taxon>
        <taxon>Pseudomonadota</taxon>
        <taxon>Betaproteobacteria</taxon>
        <taxon>Burkholderiales</taxon>
        <taxon>Alcaligenaceae</taxon>
        <taxon>Pollutimonas</taxon>
    </lineage>
</organism>
<dbReference type="PANTHER" id="PTHR30136">
    <property type="entry name" value="HELIX-TURN-HELIX TRANSCRIPTIONAL REGULATOR, ICLR FAMILY"/>
    <property type="match status" value="1"/>
</dbReference>
<evidence type="ECO:0000313" key="7">
    <source>
        <dbReference type="EMBL" id="NYT85609.1"/>
    </source>
</evidence>
<dbReference type="GO" id="GO:0003700">
    <property type="term" value="F:DNA-binding transcription factor activity"/>
    <property type="evidence" value="ECO:0007669"/>
    <property type="project" value="TreeGrafter"/>
</dbReference>
<evidence type="ECO:0000256" key="3">
    <source>
        <dbReference type="ARBA" id="ARBA00023163"/>
    </source>
</evidence>
<keyword evidence="1" id="KW-0805">Transcription regulation</keyword>
<feature type="region of interest" description="Disordered" evidence="4">
    <location>
        <begin position="1"/>
        <end position="37"/>
    </location>
</feature>
<evidence type="ECO:0000256" key="2">
    <source>
        <dbReference type="ARBA" id="ARBA00023125"/>
    </source>
</evidence>
<dbReference type="Gene3D" id="3.30.450.40">
    <property type="match status" value="1"/>
</dbReference>
<evidence type="ECO:0000259" key="5">
    <source>
        <dbReference type="PROSITE" id="PS51077"/>
    </source>
</evidence>
<keyword evidence="3" id="KW-0804">Transcription</keyword>
<dbReference type="InterPro" id="IPR050707">
    <property type="entry name" value="HTH_MetabolicPath_Reg"/>
</dbReference>
<proteinExistence type="predicted"/>
<evidence type="ECO:0000256" key="4">
    <source>
        <dbReference type="SAM" id="MobiDB-lite"/>
    </source>
</evidence>
<comment type="caution">
    <text evidence="7">The sequence shown here is derived from an EMBL/GenBank/DDBJ whole genome shotgun (WGS) entry which is preliminary data.</text>
</comment>
<feature type="compositionally biased region" description="Low complexity" evidence="4">
    <location>
        <begin position="10"/>
        <end position="22"/>
    </location>
</feature>
<keyword evidence="8" id="KW-1185">Reference proteome</keyword>
<dbReference type="AlphaFoldDB" id="A0A853H1G0"/>
<dbReference type="RefSeq" id="WP_130039185.1">
    <property type="nucleotide sequence ID" value="NZ_JACCEV010000002.1"/>
</dbReference>
<dbReference type="Pfam" id="PF09339">
    <property type="entry name" value="HTH_IclR"/>
    <property type="match status" value="1"/>
</dbReference>
<dbReference type="PROSITE" id="PS51077">
    <property type="entry name" value="HTH_ICLR"/>
    <property type="match status" value="1"/>
</dbReference>
<reference evidence="7 8" key="1">
    <citation type="submission" date="2020-07" db="EMBL/GenBank/DDBJ databases">
        <title>Taxonomic revisions and descriptions of new bacterial species based on genomic comparisons in the high-G+C-content subgroup of the family Alcaligenaceae.</title>
        <authorList>
            <person name="Szabo A."/>
            <person name="Felfoldi T."/>
        </authorList>
    </citation>
    <scope>NUCLEOTIDE SEQUENCE [LARGE SCALE GENOMIC DNA]</scope>
    <source>
        <strain evidence="7 8">DSM 25667</strain>
    </source>
</reference>
<dbReference type="GO" id="GO:0045892">
    <property type="term" value="P:negative regulation of DNA-templated transcription"/>
    <property type="evidence" value="ECO:0007669"/>
    <property type="project" value="TreeGrafter"/>
</dbReference>
<dbReference type="Proteomes" id="UP000554144">
    <property type="component" value="Unassembled WGS sequence"/>
</dbReference>
<feature type="domain" description="HTH iclR-type" evidence="5">
    <location>
        <begin position="42"/>
        <end position="104"/>
    </location>
</feature>
<dbReference type="Pfam" id="PF01614">
    <property type="entry name" value="IclR_C"/>
    <property type="match status" value="1"/>
</dbReference>
<feature type="domain" description="IclR-ED" evidence="6">
    <location>
        <begin position="105"/>
        <end position="282"/>
    </location>
</feature>
<evidence type="ECO:0000259" key="6">
    <source>
        <dbReference type="PROSITE" id="PS51078"/>
    </source>
</evidence>
<protein>
    <submittedName>
        <fullName evidence="7">IclR family transcriptional regulator</fullName>
    </submittedName>
</protein>
<accession>A0A853H1G0</accession>
<dbReference type="InterPro" id="IPR029016">
    <property type="entry name" value="GAF-like_dom_sf"/>
</dbReference>
<dbReference type="PANTHER" id="PTHR30136:SF33">
    <property type="entry name" value="TRANSCRIPTIONAL REGULATORY PROTEIN"/>
    <property type="match status" value="1"/>
</dbReference>
<dbReference type="InterPro" id="IPR014757">
    <property type="entry name" value="Tscrpt_reg_IclR_C"/>
</dbReference>
<dbReference type="PROSITE" id="PS51078">
    <property type="entry name" value="ICLR_ED"/>
    <property type="match status" value="1"/>
</dbReference>
<dbReference type="SMART" id="SM00346">
    <property type="entry name" value="HTH_ICLR"/>
    <property type="match status" value="1"/>
</dbReference>
<dbReference type="InterPro" id="IPR005471">
    <property type="entry name" value="Tscrpt_reg_IclR_N"/>
</dbReference>
<keyword evidence="2" id="KW-0238">DNA-binding</keyword>
<sequence length="283" mass="30114">MQTFSRRPGSSESHQSASSASRRPARRKRQPDHAGAASPNFVEALARGLQVMRCFDPSVESLGNLELAERTGLPKSTVSRIVYTLTTLGYLRYHTDTGRYSPSYGVLALGFACLANQGVRQLARPLMEALAQTTGAAVALGAFDGEAMTYIEAVHGSSALYLRLPVGYRVGMNSTMGRAYLASLSLPERTALLQTLEPGLVSSTKISKACRELKATGCCFGIGDWQPGIHAVAAPFATLTGEGTFVLSCGGPANILPQERLQTVVADSLNEIVRQLAPPLSGR</sequence>
<dbReference type="OrthoDB" id="5401369at2"/>
<evidence type="ECO:0000256" key="1">
    <source>
        <dbReference type="ARBA" id="ARBA00023015"/>
    </source>
</evidence>
<evidence type="ECO:0000313" key="8">
    <source>
        <dbReference type="Proteomes" id="UP000554144"/>
    </source>
</evidence>
<dbReference type="Gene3D" id="1.10.10.10">
    <property type="entry name" value="Winged helix-like DNA-binding domain superfamily/Winged helix DNA-binding domain"/>
    <property type="match status" value="1"/>
</dbReference>
<name>A0A853H1G0_9BURK</name>
<dbReference type="InterPro" id="IPR036390">
    <property type="entry name" value="WH_DNA-bd_sf"/>
</dbReference>
<dbReference type="GO" id="GO:0003677">
    <property type="term" value="F:DNA binding"/>
    <property type="evidence" value="ECO:0007669"/>
    <property type="project" value="UniProtKB-KW"/>
</dbReference>
<dbReference type="EMBL" id="JACCEV010000002">
    <property type="protein sequence ID" value="NYT85609.1"/>
    <property type="molecule type" value="Genomic_DNA"/>
</dbReference>
<dbReference type="SUPFAM" id="SSF55781">
    <property type="entry name" value="GAF domain-like"/>
    <property type="match status" value="1"/>
</dbReference>
<gene>
    <name evidence="7" type="ORF">H0A62_08335</name>
</gene>
<dbReference type="SUPFAM" id="SSF46785">
    <property type="entry name" value="Winged helix' DNA-binding domain"/>
    <property type="match status" value="1"/>
</dbReference>
<dbReference type="InterPro" id="IPR036388">
    <property type="entry name" value="WH-like_DNA-bd_sf"/>
</dbReference>